<dbReference type="InterPro" id="IPR015421">
    <property type="entry name" value="PyrdxlP-dep_Trfase_major"/>
</dbReference>
<accession>A0A017HN75</accession>
<dbReference type="Gene3D" id="3.40.640.10">
    <property type="entry name" value="Type I PLP-dependent aspartate aminotransferase-like (Major domain)"/>
    <property type="match status" value="1"/>
</dbReference>
<dbReference type="OrthoDB" id="7592443at2"/>
<dbReference type="AlphaFoldDB" id="A0A017HN75"/>
<dbReference type="PATRIC" id="fig|442562.3.peg.2575"/>
<reference evidence="3 4" key="1">
    <citation type="submission" date="2013-02" db="EMBL/GenBank/DDBJ databases">
        <authorList>
            <person name="Fiebig A."/>
            <person name="Goeker M."/>
            <person name="Klenk H.-P.P."/>
        </authorList>
    </citation>
    <scope>NUCLEOTIDE SEQUENCE [LARGE SCALE GENOMIC DNA]</scope>
    <source>
        <strain evidence="3 4">DSM 19309</strain>
    </source>
</reference>
<name>A0A017HN75_9RHOB</name>
<feature type="domain" description="Aminotransferase class V" evidence="2">
    <location>
        <begin position="25"/>
        <end position="228"/>
    </location>
</feature>
<organism evidence="3 4">
    <name type="scientific">Rubellimicrobium mesophilum DSM 19309</name>
    <dbReference type="NCBI Taxonomy" id="442562"/>
    <lineage>
        <taxon>Bacteria</taxon>
        <taxon>Pseudomonadati</taxon>
        <taxon>Pseudomonadota</taxon>
        <taxon>Alphaproteobacteria</taxon>
        <taxon>Rhodobacterales</taxon>
        <taxon>Roseobacteraceae</taxon>
        <taxon>Rubellimicrobium</taxon>
    </lineage>
</organism>
<dbReference type="PANTHER" id="PTHR43586">
    <property type="entry name" value="CYSTEINE DESULFURASE"/>
    <property type="match status" value="1"/>
</dbReference>
<sequence length="409" mass="43834">MQLDTAWVRSQFPAFSVPALQGQAFFENAGGSFPCGQVVSRLHRFYTERKVQPYAPYAASRLAGEEMDEARSRLAAMLGVDAHELSFGPSTSANTYVLAQAVRRWLKPGEAIVVTDQDHEANSGPWRRLSDDGVEVREWRIDPMSGHLDPERLAPLVADGKVRLVCFPHCSNVVAEINDVAAITAMAHAAGAKVCVDGVSYAPHGLPDVGALGCDVYLFSAYKVYGPHQGLMVIREGFGNELPNQGHFFNGDALFKRFTPAGPDHAQVAASAGMADYFEDLSAHHGGPFGGAPAARSAHDLMRAREVGLLQPLLDYLRGRNDVRLLGPTDASRRAPTVAVELPGEAEPTAAALAPHGIMAGGGDFYAVCPLRALGIDPAKGVLRMSFTHCTSEEEVGRLIRALDDVLPG</sequence>
<dbReference type="PANTHER" id="PTHR43586:SF21">
    <property type="entry name" value="PYRIDOXAL PHOSPHATE (PLP)-DEPENDENT ASPARTATE AMINOTRANSFERASE SUPERFAMILY"/>
    <property type="match status" value="1"/>
</dbReference>
<dbReference type="Gene3D" id="3.90.1150.10">
    <property type="entry name" value="Aspartate Aminotransferase, domain 1"/>
    <property type="match status" value="1"/>
</dbReference>
<evidence type="ECO:0000256" key="1">
    <source>
        <dbReference type="ARBA" id="ARBA00022898"/>
    </source>
</evidence>
<keyword evidence="3" id="KW-0808">Transferase</keyword>
<evidence type="ECO:0000313" key="4">
    <source>
        <dbReference type="Proteomes" id="UP000019666"/>
    </source>
</evidence>
<evidence type="ECO:0000259" key="2">
    <source>
        <dbReference type="Pfam" id="PF00266"/>
    </source>
</evidence>
<dbReference type="InterPro" id="IPR015424">
    <property type="entry name" value="PyrdxlP-dep_Trfase"/>
</dbReference>
<dbReference type="InterPro" id="IPR000192">
    <property type="entry name" value="Aminotrans_V_dom"/>
</dbReference>
<dbReference type="EC" id="2.8.1.7" evidence="3"/>
<dbReference type="STRING" id="442562.Rumeso_02613"/>
<dbReference type="InterPro" id="IPR015422">
    <property type="entry name" value="PyrdxlP-dep_Trfase_small"/>
</dbReference>
<gene>
    <name evidence="3" type="ORF">Rumeso_02613</name>
</gene>
<dbReference type="HOGENOM" id="CLU_003433_2_2_5"/>
<comment type="caution">
    <text evidence="3">The sequence shown here is derived from an EMBL/GenBank/DDBJ whole genome shotgun (WGS) entry which is preliminary data.</text>
</comment>
<protein>
    <submittedName>
        <fullName evidence="3">Cysteine desulfurase</fullName>
        <ecNumber evidence="3">2.8.1.7</ecNumber>
    </submittedName>
</protein>
<keyword evidence="1" id="KW-0663">Pyridoxal phosphate</keyword>
<keyword evidence="4" id="KW-1185">Reference proteome</keyword>
<proteinExistence type="predicted"/>
<dbReference type="GO" id="GO:0031071">
    <property type="term" value="F:cysteine desulfurase activity"/>
    <property type="evidence" value="ECO:0007669"/>
    <property type="project" value="UniProtKB-EC"/>
</dbReference>
<dbReference type="Pfam" id="PF00266">
    <property type="entry name" value="Aminotran_5"/>
    <property type="match status" value="1"/>
</dbReference>
<dbReference type="Proteomes" id="UP000019666">
    <property type="component" value="Unassembled WGS sequence"/>
</dbReference>
<evidence type="ECO:0000313" key="3">
    <source>
        <dbReference type="EMBL" id="EYD75831.1"/>
    </source>
</evidence>
<dbReference type="RefSeq" id="WP_037277553.1">
    <property type="nucleotide sequence ID" value="NZ_KK088522.1"/>
</dbReference>
<dbReference type="EMBL" id="AOSK01000065">
    <property type="protein sequence ID" value="EYD75831.1"/>
    <property type="molecule type" value="Genomic_DNA"/>
</dbReference>
<dbReference type="SUPFAM" id="SSF53383">
    <property type="entry name" value="PLP-dependent transferases"/>
    <property type="match status" value="1"/>
</dbReference>